<protein>
    <submittedName>
        <fullName evidence="1">Serine/arginine repetitive matrix protein 2 isoform X2</fullName>
    </submittedName>
</protein>
<dbReference type="Proteomes" id="UP001140949">
    <property type="component" value="Unassembled WGS sequence"/>
</dbReference>
<evidence type="ECO:0000313" key="2">
    <source>
        <dbReference type="Proteomes" id="UP001140949"/>
    </source>
</evidence>
<organism evidence="1 2">
    <name type="scientific">Iris pallida</name>
    <name type="common">Sweet iris</name>
    <dbReference type="NCBI Taxonomy" id="29817"/>
    <lineage>
        <taxon>Eukaryota</taxon>
        <taxon>Viridiplantae</taxon>
        <taxon>Streptophyta</taxon>
        <taxon>Embryophyta</taxon>
        <taxon>Tracheophyta</taxon>
        <taxon>Spermatophyta</taxon>
        <taxon>Magnoliopsida</taxon>
        <taxon>Liliopsida</taxon>
        <taxon>Asparagales</taxon>
        <taxon>Iridaceae</taxon>
        <taxon>Iridoideae</taxon>
        <taxon>Irideae</taxon>
        <taxon>Iris</taxon>
    </lineage>
</organism>
<sequence length="45" mass="4920">MHTSLFFPATIDHTRLAKTITVSITIIQPKTSSSSSSNKANVQRC</sequence>
<dbReference type="EMBL" id="JANAVB010020400">
    <property type="protein sequence ID" value="KAJ6827210.1"/>
    <property type="molecule type" value="Genomic_DNA"/>
</dbReference>
<reference evidence="1" key="1">
    <citation type="journal article" date="2023" name="GigaByte">
        <title>Genome assembly of the bearded iris, Iris pallida Lam.</title>
        <authorList>
            <person name="Bruccoleri R.E."/>
            <person name="Oakeley E.J."/>
            <person name="Faust A.M.E."/>
            <person name="Altorfer M."/>
            <person name="Dessus-Babus S."/>
            <person name="Burckhardt D."/>
            <person name="Oertli M."/>
            <person name="Naumann U."/>
            <person name="Petersen F."/>
            <person name="Wong J."/>
        </authorList>
    </citation>
    <scope>NUCLEOTIDE SEQUENCE</scope>
    <source>
        <strain evidence="1">GSM-AAB239-AS_SAM_17_03QT</strain>
    </source>
</reference>
<keyword evidence="2" id="KW-1185">Reference proteome</keyword>
<gene>
    <name evidence="1" type="ORF">M6B38_368185</name>
</gene>
<reference evidence="1" key="2">
    <citation type="submission" date="2023-04" db="EMBL/GenBank/DDBJ databases">
        <authorList>
            <person name="Bruccoleri R.E."/>
            <person name="Oakeley E.J."/>
            <person name="Faust A.-M."/>
            <person name="Dessus-Babus S."/>
            <person name="Altorfer M."/>
            <person name="Burckhardt D."/>
            <person name="Oertli M."/>
            <person name="Naumann U."/>
            <person name="Petersen F."/>
            <person name="Wong J."/>
        </authorList>
    </citation>
    <scope>NUCLEOTIDE SEQUENCE</scope>
    <source>
        <strain evidence="1">GSM-AAB239-AS_SAM_17_03QT</strain>
        <tissue evidence="1">Leaf</tissue>
    </source>
</reference>
<proteinExistence type="predicted"/>
<dbReference type="AlphaFoldDB" id="A0AAX6GES5"/>
<accession>A0AAX6GES5</accession>
<name>A0AAX6GES5_IRIPA</name>
<evidence type="ECO:0000313" key="1">
    <source>
        <dbReference type="EMBL" id="KAJ6827210.1"/>
    </source>
</evidence>
<comment type="caution">
    <text evidence="1">The sequence shown here is derived from an EMBL/GenBank/DDBJ whole genome shotgun (WGS) entry which is preliminary data.</text>
</comment>